<dbReference type="EMBL" id="AVQL01000444">
    <property type="protein sequence ID" value="KEQ00795.1"/>
    <property type="molecule type" value="Genomic_DNA"/>
</dbReference>
<evidence type="ECO:0000313" key="3">
    <source>
        <dbReference type="EMBL" id="KEQ00795.1"/>
    </source>
</evidence>
<dbReference type="PANTHER" id="PTHR40459:SF1">
    <property type="entry name" value="CONSERVED HYPOTHETICAL ALANINE AND LEUCINE RICH PROTEIN"/>
    <property type="match status" value="1"/>
</dbReference>
<evidence type="ECO:0008006" key="5">
    <source>
        <dbReference type="Google" id="ProtNLM"/>
    </source>
</evidence>
<dbReference type="Pfam" id="PF10727">
    <property type="entry name" value="Rossmann-like"/>
    <property type="match status" value="1"/>
</dbReference>
<dbReference type="InterPro" id="IPR018931">
    <property type="entry name" value="DUF2520"/>
</dbReference>
<accession>A0A074VE78</accession>
<dbReference type="InterPro" id="IPR036291">
    <property type="entry name" value="NAD(P)-bd_dom_sf"/>
</dbReference>
<gene>
    <name evidence="3" type="ORF">SASC598J21_013930</name>
</gene>
<evidence type="ECO:0000259" key="2">
    <source>
        <dbReference type="Pfam" id="PF10728"/>
    </source>
</evidence>
<feature type="domain" description="DUF2520" evidence="2">
    <location>
        <begin position="149"/>
        <end position="274"/>
    </location>
</feature>
<dbReference type="SUPFAM" id="SSF48179">
    <property type="entry name" value="6-phosphogluconate dehydrogenase C-terminal domain-like"/>
    <property type="match status" value="1"/>
</dbReference>
<dbReference type="InterPro" id="IPR037108">
    <property type="entry name" value="TM1727-like_C_sf"/>
</dbReference>
<dbReference type="AlphaFoldDB" id="A0A074VE78"/>
<dbReference type="Gene3D" id="1.10.1040.20">
    <property type="entry name" value="ProC-like, C-terminal domain"/>
    <property type="match status" value="1"/>
</dbReference>
<evidence type="ECO:0000259" key="1">
    <source>
        <dbReference type="Pfam" id="PF10727"/>
    </source>
</evidence>
<dbReference type="Pfam" id="PF10728">
    <property type="entry name" value="DUF2520"/>
    <property type="match status" value="1"/>
</dbReference>
<feature type="domain" description="Putative oxidoreductase/dehydrogenase Rossmann-like" evidence="1">
    <location>
        <begin position="11"/>
        <end position="131"/>
    </location>
</feature>
<dbReference type="SUPFAM" id="SSF51735">
    <property type="entry name" value="NAD(P)-binding Rossmann-fold domains"/>
    <property type="match status" value="1"/>
</dbReference>
<dbReference type="InterPro" id="IPR008927">
    <property type="entry name" value="6-PGluconate_DH-like_C_sf"/>
</dbReference>
<evidence type="ECO:0000313" key="4">
    <source>
        <dbReference type="Proteomes" id="UP000027644"/>
    </source>
</evidence>
<dbReference type="Gene3D" id="3.40.50.720">
    <property type="entry name" value="NAD(P)-binding Rossmann-like Domain"/>
    <property type="match status" value="1"/>
</dbReference>
<sequence length="297" mass="32927">MTTSSICLKKAHRPSVNIVGAGKVASTLAIIWHQSKLINIQAVWNRNFSAAEYLKNHIPHIQVHKQLETLPPADIIVIGVSDQFIEEISRKIHQIDWLKADTLILHFSGALNSNILIPNNQQKLLVGSLHPVFAFASIETAINTLPGHLCAIEGDAEALPLLYKLAQAANLSYFNIDSAQKSRYHAALSISANFLVTLNAFARNILASLSLSQELAEILVNQLMQQNLDQLQMMSPDKALTGPIKRGDSNTIARHWQSLKQSEQTLYKALAEQTLHLTTLSAEKQQQILQIINSQEN</sequence>
<protein>
    <recommendedName>
        <fullName evidence="5">DUF2520 domain-containing protein</fullName>
    </recommendedName>
</protein>
<reference evidence="3 4" key="1">
    <citation type="journal article" date="2014" name="PLoS Genet.">
        <title>Hidden diversity in honey bee gut symbionts detected by single-cell genomics.</title>
        <authorList>
            <person name="Engel P."/>
            <person name="Stepanauskas R."/>
            <person name="Moran N."/>
        </authorList>
    </citation>
    <scope>NUCLEOTIDE SEQUENCE [LARGE SCALE GENOMIC DNA]</scope>
    <source>
        <strain evidence="3 4">SCGC AB-598-J21</strain>
    </source>
</reference>
<dbReference type="PANTHER" id="PTHR40459">
    <property type="entry name" value="CONSERVED HYPOTHETICAL ALANINE AND LEUCINE RICH PROTEIN"/>
    <property type="match status" value="1"/>
</dbReference>
<name>A0A074VE78_9NEIS</name>
<comment type="caution">
    <text evidence="3">The sequence shown here is derived from an EMBL/GenBank/DDBJ whole genome shotgun (WGS) entry which is preliminary data.</text>
</comment>
<dbReference type="Proteomes" id="UP000027644">
    <property type="component" value="Unassembled WGS sequence"/>
</dbReference>
<proteinExistence type="predicted"/>
<dbReference type="InterPro" id="IPR019665">
    <property type="entry name" value="OxRdtase/DH_put_Rossmann_dom"/>
</dbReference>
<organism evidence="3 4">
    <name type="scientific">Snodgrassella alvi SCGC AB-598-J21</name>
    <dbReference type="NCBI Taxonomy" id="1385367"/>
    <lineage>
        <taxon>Bacteria</taxon>
        <taxon>Pseudomonadati</taxon>
        <taxon>Pseudomonadota</taxon>
        <taxon>Betaproteobacteria</taxon>
        <taxon>Neisseriales</taxon>
        <taxon>Neisseriaceae</taxon>
        <taxon>Snodgrassella</taxon>
    </lineage>
</organism>